<keyword evidence="3" id="KW-1185">Reference proteome</keyword>
<protein>
    <recommendedName>
        <fullName evidence="1">Chromo domain-containing protein</fullName>
    </recommendedName>
</protein>
<dbReference type="STRING" id="945553.A0A0D2MDW8"/>
<dbReference type="InterPro" id="IPR000953">
    <property type="entry name" value="Chromo/chromo_shadow_dom"/>
</dbReference>
<dbReference type="Proteomes" id="UP000054270">
    <property type="component" value="Unassembled WGS sequence"/>
</dbReference>
<dbReference type="AlphaFoldDB" id="A0A0D2MDW8"/>
<dbReference type="Gene3D" id="2.40.50.40">
    <property type="match status" value="1"/>
</dbReference>
<feature type="non-terminal residue" evidence="2">
    <location>
        <position position="1"/>
    </location>
</feature>
<feature type="domain" description="Chromo" evidence="1">
    <location>
        <begin position="22"/>
        <end position="74"/>
    </location>
</feature>
<evidence type="ECO:0000259" key="1">
    <source>
        <dbReference type="PROSITE" id="PS50013"/>
    </source>
</evidence>
<dbReference type="EMBL" id="KN817555">
    <property type="protein sequence ID" value="KJA21723.1"/>
    <property type="molecule type" value="Genomic_DNA"/>
</dbReference>
<name>A0A0D2MDW8_HYPSF</name>
<sequence length="74" mass="8871">VVFRLRLPDSYPMHPFLASPEYEVEAIIGHRLLGRKHGNRRQYRVRWVGYGPAEDSWISEYDLRNAPELKREYL</sequence>
<proteinExistence type="predicted"/>
<organism evidence="2 3">
    <name type="scientific">Hypholoma sublateritium (strain FD-334 SS-4)</name>
    <dbReference type="NCBI Taxonomy" id="945553"/>
    <lineage>
        <taxon>Eukaryota</taxon>
        <taxon>Fungi</taxon>
        <taxon>Dikarya</taxon>
        <taxon>Basidiomycota</taxon>
        <taxon>Agaricomycotina</taxon>
        <taxon>Agaricomycetes</taxon>
        <taxon>Agaricomycetidae</taxon>
        <taxon>Agaricales</taxon>
        <taxon>Agaricineae</taxon>
        <taxon>Strophariaceae</taxon>
        <taxon>Hypholoma</taxon>
    </lineage>
</organism>
<gene>
    <name evidence="2" type="ORF">HYPSUDRAFT_121280</name>
</gene>
<reference evidence="3" key="1">
    <citation type="submission" date="2014-04" db="EMBL/GenBank/DDBJ databases">
        <title>Evolutionary Origins and Diversification of the Mycorrhizal Mutualists.</title>
        <authorList>
            <consortium name="DOE Joint Genome Institute"/>
            <consortium name="Mycorrhizal Genomics Consortium"/>
            <person name="Kohler A."/>
            <person name="Kuo A."/>
            <person name="Nagy L.G."/>
            <person name="Floudas D."/>
            <person name="Copeland A."/>
            <person name="Barry K.W."/>
            <person name="Cichocki N."/>
            <person name="Veneault-Fourrey C."/>
            <person name="LaButti K."/>
            <person name="Lindquist E.A."/>
            <person name="Lipzen A."/>
            <person name="Lundell T."/>
            <person name="Morin E."/>
            <person name="Murat C."/>
            <person name="Riley R."/>
            <person name="Ohm R."/>
            <person name="Sun H."/>
            <person name="Tunlid A."/>
            <person name="Henrissat B."/>
            <person name="Grigoriev I.V."/>
            <person name="Hibbett D.S."/>
            <person name="Martin F."/>
        </authorList>
    </citation>
    <scope>NUCLEOTIDE SEQUENCE [LARGE SCALE GENOMIC DNA]</scope>
    <source>
        <strain evidence="3">FD-334 SS-4</strain>
    </source>
</reference>
<dbReference type="GO" id="GO:0006338">
    <property type="term" value="P:chromatin remodeling"/>
    <property type="evidence" value="ECO:0007669"/>
    <property type="project" value="UniProtKB-ARBA"/>
</dbReference>
<dbReference type="SMART" id="SM00298">
    <property type="entry name" value="CHROMO"/>
    <property type="match status" value="1"/>
</dbReference>
<dbReference type="PROSITE" id="PS50013">
    <property type="entry name" value="CHROMO_2"/>
    <property type="match status" value="1"/>
</dbReference>
<evidence type="ECO:0000313" key="2">
    <source>
        <dbReference type="EMBL" id="KJA21723.1"/>
    </source>
</evidence>
<dbReference type="Pfam" id="PF00385">
    <property type="entry name" value="Chromo"/>
    <property type="match status" value="1"/>
</dbReference>
<dbReference type="InterPro" id="IPR023780">
    <property type="entry name" value="Chromo_domain"/>
</dbReference>
<dbReference type="OrthoDB" id="2447764at2759"/>
<feature type="non-terminal residue" evidence="2">
    <location>
        <position position="74"/>
    </location>
</feature>
<evidence type="ECO:0000313" key="3">
    <source>
        <dbReference type="Proteomes" id="UP000054270"/>
    </source>
</evidence>
<dbReference type="SUPFAM" id="SSF54160">
    <property type="entry name" value="Chromo domain-like"/>
    <property type="match status" value="1"/>
</dbReference>
<dbReference type="InterPro" id="IPR016197">
    <property type="entry name" value="Chromo-like_dom_sf"/>
</dbReference>
<accession>A0A0D2MDW8</accession>